<evidence type="ECO:0000256" key="1">
    <source>
        <dbReference type="SAM" id="MobiDB-lite"/>
    </source>
</evidence>
<sequence>MEPFGIYDSDVEPWVIPKYGSFFHYDCCVEVNFSTLDIEKYLGENITVDNIFEYSEFNDVYKQVKKSPDLQHNADKKIYSEYILNISKTIVGYSDTKNITKTIIFDNDSNISLFGEYADVLGITLTEIKEDDNISCKSHNSSFFPKEDQNTTDPYSKNDISKGNSPNDNQDSKLNKRKFDTMSLGYLLNDN</sequence>
<dbReference type="AlphaFoldDB" id="A0A2U1J041"/>
<evidence type="ECO:0000313" key="2">
    <source>
        <dbReference type="EMBL" id="PVZ98425.1"/>
    </source>
</evidence>
<evidence type="ECO:0000313" key="3">
    <source>
        <dbReference type="Proteomes" id="UP000245591"/>
    </source>
</evidence>
<reference evidence="2 3" key="1">
    <citation type="journal article" date="2018" name="MBio">
        <title>Comparative Genomics Reveals the Core Gene Toolbox for the Fungus-Insect Symbiosis.</title>
        <authorList>
            <person name="Wang Y."/>
            <person name="Stata M."/>
            <person name="Wang W."/>
            <person name="Stajich J.E."/>
            <person name="White M.M."/>
            <person name="Moncalvo J.M."/>
        </authorList>
    </citation>
    <scope>NUCLEOTIDE SEQUENCE [LARGE SCALE GENOMIC DNA]</scope>
    <source>
        <strain evidence="2 3">AUS-126-30</strain>
    </source>
</reference>
<name>A0A2U1J041_SMIAN</name>
<organism evidence="2 3">
    <name type="scientific">Smittium angustum</name>
    <dbReference type="NCBI Taxonomy" id="133377"/>
    <lineage>
        <taxon>Eukaryota</taxon>
        <taxon>Fungi</taxon>
        <taxon>Fungi incertae sedis</taxon>
        <taxon>Zoopagomycota</taxon>
        <taxon>Kickxellomycotina</taxon>
        <taxon>Harpellomycetes</taxon>
        <taxon>Harpellales</taxon>
        <taxon>Legeriomycetaceae</taxon>
        <taxon>Smittium</taxon>
    </lineage>
</organism>
<dbReference type="Proteomes" id="UP000245591">
    <property type="component" value="Unassembled WGS sequence"/>
</dbReference>
<comment type="caution">
    <text evidence="2">The sequence shown here is derived from an EMBL/GenBank/DDBJ whole genome shotgun (WGS) entry which is preliminary data.</text>
</comment>
<accession>A0A2U1J041</accession>
<protein>
    <submittedName>
        <fullName evidence="2">Uncharacterized protein</fullName>
    </submittedName>
</protein>
<keyword evidence="3" id="KW-1185">Reference proteome</keyword>
<feature type="region of interest" description="Disordered" evidence="1">
    <location>
        <begin position="139"/>
        <end position="175"/>
    </location>
</feature>
<gene>
    <name evidence="2" type="ORF">BB558_005572</name>
</gene>
<proteinExistence type="predicted"/>
<dbReference type="EMBL" id="MBFU01000551">
    <property type="protein sequence ID" value="PVZ98425.1"/>
    <property type="molecule type" value="Genomic_DNA"/>
</dbReference>